<dbReference type="GO" id="GO:0015031">
    <property type="term" value="P:protein transport"/>
    <property type="evidence" value="ECO:0007669"/>
    <property type="project" value="UniProtKB-KW"/>
</dbReference>
<accession>F1KRZ7</accession>
<organism evidence="9">
    <name type="scientific">Ascaris suum</name>
    <name type="common">Pig roundworm</name>
    <name type="synonym">Ascaris lumbricoides</name>
    <dbReference type="NCBI Taxonomy" id="6253"/>
    <lineage>
        <taxon>Eukaryota</taxon>
        <taxon>Metazoa</taxon>
        <taxon>Ecdysozoa</taxon>
        <taxon>Nematoda</taxon>
        <taxon>Chromadorea</taxon>
        <taxon>Rhabditida</taxon>
        <taxon>Spirurina</taxon>
        <taxon>Ascaridomorpha</taxon>
        <taxon>Ascaridoidea</taxon>
        <taxon>Ascarididae</taxon>
        <taxon>Ascaris</taxon>
    </lineage>
</organism>
<dbReference type="GO" id="GO:0034045">
    <property type="term" value="C:phagophore assembly site membrane"/>
    <property type="evidence" value="ECO:0007669"/>
    <property type="project" value="TreeGrafter"/>
</dbReference>
<evidence type="ECO:0000256" key="3">
    <source>
        <dbReference type="ARBA" id="ARBA00023006"/>
    </source>
</evidence>
<dbReference type="GO" id="GO:0034517">
    <property type="term" value="P:ribophagy"/>
    <property type="evidence" value="ECO:0007669"/>
    <property type="project" value="TreeGrafter"/>
</dbReference>
<keyword evidence="2" id="KW-0653">Protein transport</keyword>
<dbReference type="InterPro" id="IPR040040">
    <property type="entry name" value="ATG11"/>
</dbReference>
<dbReference type="GO" id="GO:0000422">
    <property type="term" value="P:autophagy of mitochondrion"/>
    <property type="evidence" value="ECO:0007669"/>
    <property type="project" value="TreeGrafter"/>
</dbReference>
<feature type="domain" description="Autophagy-related protein 11 C-terminal" evidence="8">
    <location>
        <begin position="1052"/>
        <end position="1149"/>
    </location>
</feature>
<dbReference type="GO" id="GO:0060090">
    <property type="term" value="F:molecular adaptor activity"/>
    <property type="evidence" value="ECO:0007669"/>
    <property type="project" value="TreeGrafter"/>
</dbReference>
<name>F1KRZ7_ASCSU</name>
<proteinExistence type="evidence at transcript level"/>
<evidence type="ECO:0000259" key="8">
    <source>
        <dbReference type="Pfam" id="PF10377"/>
    </source>
</evidence>
<dbReference type="GO" id="GO:1990316">
    <property type="term" value="C:Atg1/ULK1 kinase complex"/>
    <property type="evidence" value="ECO:0007669"/>
    <property type="project" value="TreeGrafter"/>
</dbReference>
<feature type="region of interest" description="Disordered" evidence="6">
    <location>
        <begin position="865"/>
        <end position="887"/>
    </location>
</feature>
<dbReference type="PANTHER" id="PTHR13222">
    <property type="entry name" value="RB1-INDUCIBLE COILED-COIL"/>
    <property type="match status" value="1"/>
</dbReference>
<keyword evidence="4 5" id="KW-0175">Coiled coil</keyword>
<dbReference type="InterPro" id="IPR045326">
    <property type="entry name" value="ATG17-like_dom"/>
</dbReference>
<feature type="region of interest" description="Disordered" evidence="6">
    <location>
        <begin position="997"/>
        <end position="1035"/>
    </location>
</feature>
<dbReference type="CDD" id="cd17060">
    <property type="entry name" value="Ubl_RB1CC1"/>
    <property type="match status" value="1"/>
</dbReference>
<evidence type="ECO:0000256" key="2">
    <source>
        <dbReference type="ARBA" id="ARBA00022927"/>
    </source>
</evidence>
<protein>
    <submittedName>
        <fullName evidence="9">RB1-inducible coiled-coil protein 1</fullName>
    </submittedName>
</protein>
<evidence type="ECO:0000256" key="6">
    <source>
        <dbReference type="SAM" id="MobiDB-lite"/>
    </source>
</evidence>
<evidence type="ECO:0000256" key="1">
    <source>
        <dbReference type="ARBA" id="ARBA00022448"/>
    </source>
</evidence>
<dbReference type="GO" id="GO:0019901">
    <property type="term" value="F:protein kinase binding"/>
    <property type="evidence" value="ECO:0007669"/>
    <property type="project" value="TreeGrafter"/>
</dbReference>
<dbReference type="AlphaFoldDB" id="F1KRZ7"/>
<dbReference type="PANTHER" id="PTHR13222:SF1">
    <property type="entry name" value="RB1-INDUCIBLE COILED-COIL PROTEIN 1"/>
    <property type="match status" value="1"/>
</dbReference>
<dbReference type="GO" id="GO:0034727">
    <property type="term" value="P:piecemeal microautophagy of the nucleus"/>
    <property type="evidence" value="ECO:0007669"/>
    <property type="project" value="TreeGrafter"/>
</dbReference>
<evidence type="ECO:0000256" key="5">
    <source>
        <dbReference type="SAM" id="Coils"/>
    </source>
</evidence>
<feature type="coiled-coil region" evidence="5">
    <location>
        <begin position="924"/>
        <end position="954"/>
    </location>
</feature>
<dbReference type="GO" id="GO:0000045">
    <property type="term" value="P:autophagosome assembly"/>
    <property type="evidence" value="ECO:0007669"/>
    <property type="project" value="InterPro"/>
</dbReference>
<dbReference type="Gene3D" id="3.10.20.90">
    <property type="entry name" value="Phosphatidylinositol 3-kinase Catalytic Subunit, Chain A, domain 1"/>
    <property type="match status" value="1"/>
</dbReference>
<feature type="domain" description="Autophagy protein ATG17-like" evidence="7">
    <location>
        <begin position="123"/>
        <end position="459"/>
    </location>
</feature>
<feature type="compositionally biased region" description="Basic and acidic residues" evidence="6">
    <location>
        <begin position="1003"/>
        <end position="1022"/>
    </location>
</feature>
<dbReference type="EMBL" id="JI164903">
    <property type="protein sequence ID" value="ADY40651.1"/>
    <property type="molecule type" value="mRNA"/>
</dbReference>
<dbReference type="GO" id="GO:0061723">
    <property type="term" value="P:glycophagy"/>
    <property type="evidence" value="ECO:0007669"/>
    <property type="project" value="TreeGrafter"/>
</dbReference>
<sequence>MFYVFYVNQGYMQPLEVTAALGTVHKLQAAIEEATHVPLAEQVLLVSGGDGLQSDRPVAHYQGAGTDSNPVFLFCKLSKGESQDSATPQENAELNEMCTGLMEQLRSFENLTISGALIVRYAEASRLSRNIADRAMQLCARLVQDHQLLHQGWLALVSNLDDSRSQIEKRAERFYAHYERLKTMKGKAQTVLQEFDSVVDTLHKITIPSALLANSAKFEGGNKPNEECTLYDYISCADPQSSLKDVVDQVQVLLAKIDDSEHNRVVTLLKLVTEQTSKPEVRDIRGINLRLMRLDSHLRSLEQQERRLNEICAVITQGVPHDPSHIKDVVFKQREQMEEVKKIMEQLQKTAKAFSQSKHELLNNIRTRLSGWILQAYERLHTVNSSIVIFEEKFLALRNRLDIIRQVKESPVMYVTAITEAIRRNALYPEFQSWFASFTDKSKELVREECSIREAFNSKLDRHFLKQLFPGMFDQFPDFAPGELPSFDQNLPPVDFAHLRALRQTLPQLAHLLKVSEPAIYQRLAVRDPRAASVIHSGGVPAIRREESFFTSDTTINIATLNKNFPSTNWLSGDENMDMSPSNALLLTKSPPRFSSTLSLDNTDASSKPLNPLAPLFDTPHQECDTPAASSAVISQSVKSAPIRIPHRADSSRQMSEKSSQFSTPEDHFASCQYRQFDMDRRSNQMTFSDAMEHLKPILSGLHSVLLEMNETKEMISTHKDNVEEEVKAALNCAERIIDECDRLRRESTKKEVEEARNHVKEECVAHYESIVNKLKTELEEGTKRDRELEDLREVLEEQQAEINALRVYKESTENAIAKLESEKAELFKTFTIEHEVEVERMASLHSDEMKRKEKEIDSLKAALHKARETRTHAQATEPEDSASRNEEIRATFEKEYKSRMQFLVKGLEEKKADEIARIKKEAEFDLRMKSKEYEEKIRELEQLLQREENAICQALDREEREVTDDVPEETCSSLNNPNAKLLLQESITPLTESAIGAMGASHSRDTSESGDAKEAANRGDEKSDDEEKGSEEDIAAVSVNSATTQTRIRLKDMRVMITIQDIHEACAVLVVWSEPHNSYILFCTSPVMHFVKESCLRRMGVRPDAQMSSRRPNWLLATTTRLEFCQIRKADNRYNLTIGTRFYRVEVEPLPLDSSSMRRRRSDE</sequence>
<feature type="compositionally biased region" description="Polar residues" evidence="6">
    <location>
        <begin position="652"/>
        <end position="664"/>
    </location>
</feature>
<dbReference type="Pfam" id="PF04108">
    <property type="entry name" value="ATG17_like"/>
    <property type="match status" value="1"/>
</dbReference>
<feature type="region of interest" description="Disordered" evidence="6">
    <location>
        <begin position="646"/>
        <end position="665"/>
    </location>
</feature>
<evidence type="ECO:0000313" key="9">
    <source>
        <dbReference type="EMBL" id="ADY40651.1"/>
    </source>
</evidence>
<keyword evidence="1" id="KW-0813">Transport</keyword>
<dbReference type="Pfam" id="PF10377">
    <property type="entry name" value="ATG11"/>
    <property type="match status" value="1"/>
</dbReference>
<reference evidence="9" key="1">
    <citation type="journal article" date="2011" name="Genome Res.">
        <title>Deep small RNA sequencing from the nematode Ascaris reveals conservation, functional diversification, and novel developmental profiles.</title>
        <authorList>
            <person name="Wang J."/>
            <person name="Czech B."/>
            <person name="Crunk A."/>
            <person name="Wallace A."/>
            <person name="Mitreva M."/>
            <person name="Hannon G.J."/>
            <person name="Davis R.E."/>
        </authorList>
    </citation>
    <scope>NUCLEOTIDE SEQUENCE</scope>
</reference>
<keyword evidence="3" id="KW-0072">Autophagy</keyword>
<dbReference type="InterPro" id="IPR019460">
    <property type="entry name" value="Atg11_C"/>
</dbReference>
<evidence type="ECO:0000259" key="7">
    <source>
        <dbReference type="Pfam" id="PF04108"/>
    </source>
</evidence>
<feature type="coiled-coil region" evidence="5">
    <location>
        <begin position="291"/>
        <end position="364"/>
    </location>
</feature>
<evidence type="ECO:0000256" key="4">
    <source>
        <dbReference type="ARBA" id="ARBA00023054"/>
    </source>
</evidence>
<dbReference type="GO" id="GO:0061709">
    <property type="term" value="P:reticulophagy"/>
    <property type="evidence" value="ECO:0007669"/>
    <property type="project" value="TreeGrafter"/>
</dbReference>
<feature type="compositionally biased region" description="Acidic residues" evidence="6">
    <location>
        <begin position="1023"/>
        <end position="1035"/>
    </location>
</feature>